<keyword evidence="6" id="KW-0170">Cobalt</keyword>
<dbReference type="GO" id="GO:0046872">
    <property type="term" value="F:metal ion binding"/>
    <property type="evidence" value="ECO:0007669"/>
    <property type="project" value="UniProtKB-KW"/>
</dbReference>
<dbReference type="InterPro" id="IPR002509">
    <property type="entry name" value="NODB_dom"/>
</dbReference>
<dbReference type="SUPFAM" id="SSF88713">
    <property type="entry name" value="Glycoside hydrolase/deacetylase"/>
    <property type="match status" value="1"/>
</dbReference>
<feature type="compositionally biased region" description="Basic and acidic residues" evidence="7">
    <location>
        <begin position="40"/>
        <end position="52"/>
    </location>
</feature>
<dbReference type="CDD" id="cd10951">
    <property type="entry name" value="CE4_ClCDA_like"/>
    <property type="match status" value="1"/>
</dbReference>
<evidence type="ECO:0000256" key="7">
    <source>
        <dbReference type="SAM" id="MobiDB-lite"/>
    </source>
</evidence>
<dbReference type="PANTHER" id="PTHR46471:SF2">
    <property type="entry name" value="CHITIN DEACETYLASE-RELATED"/>
    <property type="match status" value="1"/>
</dbReference>
<dbReference type="AlphaFoldDB" id="A0AAN7BZR5"/>
<reference evidence="9" key="2">
    <citation type="submission" date="2023-05" db="EMBL/GenBank/DDBJ databases">
        <authorList>
            <consortium name="Lawrence Berkeley National Laboratory"/>
            <person name="Steindorff A."/>
            <person name="Hensen N."/>
            <person name="Bonometti L."/>
            <person name="Westerberg I."/>
            <person name="Brannstrom I.O."/>
            <person name="Guillou S."/>
            <person name="Cros-Aarteil S."/>
            <person name="Calhoun S."/>
            <person name="Haridas S."/>
            <person name="Kuo A."/>
            <person name="Mondo S."/>
            <person name="Pangilinan J."/>
            <person name="Riley R."/>
            <person name="Labutti K."/>
            <person name="Andreopoulos B."/>
            <person name="Lipzen A."/>
            <person name="Chen C."/>
            <person name="Yanf M."/>
            <person name="Daum C."/>
            <person name="Ng V."/>
            <person name="Clum A."/>
            <person name="Ohm R."/>
            <person name="Martin F."/>
            <person name="Silar P."/>
            <person name="Natvig D."/>
            <person name="Lalanne C."/>
            <person name="Gautier V."/>
            <person name="Ament-Velasquez S.L."/>
            <person name="Kruys A."/>
            <person name="Hutchinson M.I."/>
            <person name="Powell A.J."/>
            <person name="Barry K."/>
            <person name="Miller A.N."/>
            <person name="Grigoriev I.V."/>
            <person name="Debuchy R."/>
            <person name="Gladieux P."/>
            <person name="Thoren M.H."/>
            <person name="Johannesson H."/>
        </authorList>
    </citation>
    <scope>NUCLEOTIDE SEQUENCE</scope>
    <source>
        <strain evidence="9">CBS 990.96</strain>
    </source>
</reference>
<gene>
    <name evidence="9" type="ORF">QBC38DRAFT_506259</name>
</gene>
<evidence type="ECO:0000256" key="4">
    <source>
        <dbReference type="ARBA" id="ARBA00022801"/>
    </source>
</evidence>
<evidence type="ECO:0000256" key="5">
    <source>
        <dbReference type="ARBA" id="ARBA00023277"/>
    </source>
</evidence>
<dbReference type="EMBL" id="MU865289">
    <property type="protein sequence ID" value="KAK4232192.1"/>
    <property type="molecule type" value="Genomic_DNA"/>
</dbReference>
<feature type="domain" description="NodB homology" evidence="8">
    <location>
        <begin position="191"/>
        <end position="384"/>
    </location>
</feature>
<protein>
    <submittedName>
        <fullName evidence="9">Chitin deacetylase</fullName>
    </submittedName>
</protein>
<name>A0AAN7BZR5_9PEZI</name>
<evidence type="ECO:0000259" key="8">
    <source>
        <dbReference type="PROSITE" id="PS51677"/>
    </source>
</evidence>
<keyword evidence="2" id="KW-0479">Metal-binding</keyword>
<organism evidence="9 10">
    <name type="scientific">Podospora fimiseda</name>
    <dbReference type="NCBI Taxonomy" id="252190"/>
    <lineage>
        <taxon>Eukaryota</taxon>
        <taxon>Fungi</taxon>
        <taxon>Dikarya</taxon>
        <taxon>Ascomycota</taxon>
        <taxon>Pezizomycotina</taxon>
        <taxon>Sordariomycetes</taxon>
        <taxon>Sordariomycetidae</taxon>
        <taxon>Sordariales</taxon>
        <taxon>Podosporaceae</taxon>
        <taxon>Podospora</taxon>
    </lineage>
</organism>
<dbReference type="GO" id="GO:0005975">
    <property type="term" value="P:carbohydrate metabolic process"/>
    <property type="evidence" value="ECO:0007669"/>
    <property type="project" value="InterPro"/>
</dbReference>
<keyword evidence="10" id="KW-1185">Reference proteome</keyword>
<feature type="compositionally biased region" description="Basic and acidic residues" evidence="7">
    <location>
        <begin position="1"/>
        <end position="23"/>
    </location>
</feature>
<evidence type="ECO:0000256" key="3">
    <source>
        <dbReference type="ARBA" id="ARBA00022729"/>
    </source>
</evidence>
<dbReference type="InterPro" id="IPR011330">
    <property type="entry name" value="Glyco_hydro/deAcase_b/a-brl"/>
</dbReference>
<dbReference type="Proteomes" id="UP001301958">
    <property type="component" value="Unassembled WGS sequence"/>
</dbReference>
<accession>A0AAN7BZR5</accession>
<comment type="caution">
    <text evidence="9">The sequence shown here is derived from an EMBL/GenBank/DDBJ whole genome shotgun (WGS) entry which is preliminary data.</text>
</comment>
<evidence type="ECO:0000313" key="10">
    <source>
        <dbReference type="Proteomes" id="UP001301958"/>
    </source>
</evidence>
<keyword evidence="4" id="KW-0378">Hydrolase</keyword>
<dbReference type="GO" id="GO:0016810">
    <property type="term" value="F:hydrolase activity, acting on carbon-nitrogen (but not peptide) bonds"/>
    <property type="evidence" value="ECO:0007669"/>
    <property type="project" value="InterPro"/>
</dbReference>
<keyword evidence="3" id="KW-0732">Signal</keyword>
<reference evidence="9" key="1">
    <citation type="journal article" date="2023" name="Mol. Phylogenet. Evol.">
        <title>Genome-scale phylogeny and comparative genomics of the fungal order Sordariales.</title>
        <authorList>
            <person name="Hensen N."/>
            <person name="Bonometti L."/>
            <person name="Westerberg I."/>
            <person name="Brannstrom I.O."/>
            <person name="Guillou S."/>
            <person name="Cros-Aarteil S."/>
            <person name="Calhoun S."/>
            <person name="Haridas S."/>
            <person name="Kuo A."/>
            <person name="Mondo S."/>
            <person name="Pangilinan J."/>
            <person name="Riley R."/>
            <person name="LaButti K."/>
            <person name="Andreopoulos B."/>
            <person name="Lipzen A."/>
            <person name="Chen C."/>
            <person name="Yan M."/>
            <person name="Daum C."/>
            <person name="Ng V."/>
            <person name="Clum A."/>
            <person name="Steindorff A."/>
            <person name="Ohm R.A."/>
            <person name="Martin F."/>
            <person name="Silar P."/>
            <person name="Natvig D.O."/>
            <person name="Lalanne C."/>
            <person name="Gautier V."/>
            <person name="Ament-Velasquez S.L."/>
            <person name="Kruys A."/>
            <person name="Hutchinson M.I."/>
            <person name="Powell A.J."/>
            <person name="Barry K."/>
            <person name="Miller A.N."/>
            <person name="Grigoriev I.V."/>
            <person name="Debuchy R."/>
            <person name="Gladieux P."/>
            <person name="Hiltunen Thoren M."/>
            <person name="Johannesson H."/>
        </authorList>
    </citation>
    <scope>NUCLEOTIDE SEQUENCE</scope>
    <source>
        <strain evidence="9">CBS 990.96</strain>
    </source>
</reference>
<feature type="compositionally biased region" description="Acidic residues" evidence="7">
    <location>
        <begin position="53"/>
        <end position="63"/>
    </location>
</feature>
<evidence type="ECO:0000256" key="6">
    <source>
        <dbReference type="ARBA" id="ARBA00023285"/>
    </source>
</evidence>
<keyword evidence="5" id="KW-0119">Carbohydrate metabolism</keyword>
<sequence>MARKRKEESIEKIKLKQPDRSGPTDKTLLELADERNLFAQAERRQNELKSSNDDEDDEDDEEEGRLSPRAERILETLLWTVCLSMLHFTLDTLVHHQSEFVRVDMRNWIADSSRCFPVFSPLVYTLHPHASNPNILPGLPSRYQSILRQIIFFVTSFSGFGRSRPAAPAEPSLAAREVPSGSIIYHCTVPGTVALTFDDGPFKYTSQLLDLLEANGARATFFINGDNWSHEIDNPATGWPDILRRIFNNHQLASHTWSHQDLTLLDLDGQTFQMKQLETAINNVVGRVPTYMRPPYASCQGDCVPNIEGLGYHVVNFDIDTLDWQNKDLAEQMQVSIDNFNSAVDNGGQDSSFLVLSHDVHENTVEVLVPQMLQTIKKNGYRAVTVGECLGDARSNWYRSI</sequence>
<evidence type="ECO:0000256" key="1">
    <source>
        <dbReference type="ARBA" id="ARBA00001941"/>
    </source>
</evidence>
<dbReference type="Pfam" id="PF01522">
    <property type="entry name" value="Polysacc_deac_1"/>
    <property type="match status" value="1"/>
</dbReference>
<proteinExistence type="predicted"/>
<feature type="region of interest" description="Disordered" evidence="7">
    <location>
        <begin position="1"/>
        <end position="28"/>
    </location>
</feature>
<evidence type="ECO:0000313" key="9">
    <source>
        <dbReference type="EMBL" id="KAK4232192.1"/>
    </source>
</evidence>
<dbReference type="PANTHER" id="PTHR46471">
    <property type="entry name" value="CHITIN DEACETYLASE"/>
    <property type="match status" value="1"/>
</dbReference>
<dbReference type="PROSITE" id="PS51677">
    <property type="entry name" value="NODB"/>
    <property type="match status" value="1"/>
</dbReference>
<comment type="cofactor">
    <cofactor evidence="1">
        <name>Co(2+)</name>
        <dbReference type="ChEBI" id="CHEBI:48828"/>
    </cofactor>
</comment>
<evidence type="ECO:0000256" key="2">
    <source>
        <dbReference type="ARBA" id="ARBA00022723"/>
    </source>
</evidence>
<dbReference type="Gene3D" id="3.20.20.370">
    <property type="entry name" value="Glycoside hydrolase/deacetylase"/>
    <property type="match status" value="1"/>
</dbReference>
<feature type="region of interest" description="Disordered" evidence="7">
    <location>
        <begin position="40"/>
        <end position="67"/>
    </location>
</feature>